<sequence>MNKIYSEDIHVCTSTNGSLKASCDVAFVKVPVLLAVREIQVDLEACIELCDDIYEIKRVKKNVFLTECKLMVNCGKKDPCNKEKVYGKLFLNGYIEKNIEYAVACHPEEYGKIMVGPIKHATVKVPFRCATEIEYLQKPVVEYRETGKEIDFFGNNKCGNMLNKVIECGCGHEDLGKLRCEVEFEDKVAYIERPFCRLVEARIFDNDQAMDGKLMEAKPHYEWDYDDEEEKRVIEDLDLVPERKSHKPCPEKPCKNGCLDENFRAVKFRKIMENIVAYLKIEVYQEQLVRIEK</sequence>
<dbReference type="InterPro" id="IPR054845">
    <property type="entry name" value="Exosporium_prot_C"/>
</dbReference>
<comment type="caution">
    <text evidence="2">The sequence shown here is derived from an EMBL/GenBank/DDBJ whole genome shotgun (WGS) entry which is preliminary data.</text>
</comment>
<dbReference type="Proteomes" id="UP000623681">
    <property type="component" value="Unassembled WGS sequence"/>
</dbReference>
<dbReference type="AlphaFoldDB" id="A0A937FGG7"/>
<dbReference type="RefSeq" id="WP_202768066.1">
    <property type="nucleotide sequence ID" value="NZ_JAESWA010000022.1"/>
</dbReference>
<dbReference type="InterPro" id="IPR057174">
    <property type="entry name" value="DUF7852"/>
</dbReference>
<protein>
    <recommendedName>
        <fullName evidence="1">DUF7852 domain-containing protein</fullName>
    </recommendedName>
</protein>
<gene>
    <name evidence="2" type="ORF">JK634_12985</name>
</gene>
<feature type="domain" description="DUF7852" evidence="1">
    <location>
        <begin position="22"/>
        <end position="106"/>
    </location>
</feature>
<organism evidence="2 3">
    <name type="scientific">Clostridium paridis</name>
    <dbReference type="NCBI Taxonomy" id="2803863"/>
    <lineage>
        <taxon>Bacteria</taxon>
        <taxon>Bacillati</taxon>
        <taxon>Bacillota</taxon>
        <taxon>Clostridia</taxon>
        <taxon>Eubacteriales</taxon>
        <taxon>Clostridiaceae</taxon>
        <taxon>Clostridium</taxon>
    </lineage>
</organism>
<dbReference type="Pfam" id="PF25250">
    <property type="entry name" value="DUF7852"/>
    <property type="match status" value="1"/>
</dbReference>
<dbReference type="NCBIfam" id="NF045794">
    <property type="entry name" value="CsxC_fam"/>
    <property type="match status" value="1"/>
</dbReference>
<reference evidence="2" key="1">
    <citation type="submission" date="2021-01" db="EMBL/GenBank/DDBJ databases">
        <title>Genome public.</title>
        <authorList>
            <person name="Liu C."/>
            <person name="Sun Q."/>
        </authorList>
    </citation>
    <scope>NUCLEOTIDE SEQUENCE</scope>
    <source>
        <strain evidence="2">YIM B02565</strain>
    </source>
</reference>
<dbReference type="EMBL" id="JAESWA010000022">
    <property type="protein sequence ID" value="MBL4932723.1"/>
    <property type="molecule type" value="Genomic_DNA"/>
</dbReference>
<evidence type="ECO:0000313" key="3">
    <source>
        <dbReference type="Proteomes" id="UP000623681"/>
    </source>
</evidence>
<accession>A0A937FGG7</accession>
<evidence type="ECO:0000259" key="1">
    <source>
        <dbReference type="Pfam" id="PF25250"/>
    </source>
</evidence>
<evidence type="ECO:0000313" key="2">
    <source>
        <dbReference type="EMBL" id="MBL4932723.1"/>
    </source>
</evidence>
<keyword evidence="3" id="KW-1185">Reference proteome</keyword>
<proteinExistence type="predicted"/>
<name>A0A937FGG7_9CLOT</name>